<reference evidence="2 5" key="1">
    <citation type="submission" date="2017-02" db="EMBL/GenBank/DDBJ databases">
        <title>Prevalence of linear plasmids in Cutibacterium acnes isolates obtained from cancerous prostatic tissue.</title>
        <authorList>
            <person name="Davidsson S."/>
            <person name="Bruggemann H."/>
        </authorList>
    </citation>
    <scope>NUCLEOTIDE SEQUENCE [LARGE SCALE GENOMIC DNA]</scope>
    <source>
        <strain evidence="2 5">11-78</strain>
    </source>
</reference>
<name>A0A2B7IU60_CUTAC</name>
<dbReference type="EMBL" id="CP031442">
    <property type="protein sequence ID" value="AXM07597.1"/>
    <property type="molecule type" value="Genomic_DNA"/>
</dbReference>
<dbReference type="AlphaFoldDB" id="A0A2B7IU60"/>
<dbReference type="RefSeq" id="WP_002519626.1">
    <property type="nucleotide sequence ID" value="NZ_AP019664.1"/>
</dbReference>
<reference evidence="1 6" key="3">
    <citation type="submission" date="2018-08" db="EMBL/GenBank/DDBJ databases">
        <title>Genome sequencing of Cutibacterium acnes KCOM 1315.</title>
        <authorList>
            <person name="Kook J.-K."/>
            <person name="Park S.-N."/>
            <person name="Lim Y.K."/>
        </authorList>
    </citation>
    <scope>NUCLEOTIDE SEQUENCE [LARGE SCALE GENOMIC DNA]</scope>
    <source>
        <strain evidence="1 6">KCOM 1315</strain>
    </source>
</reference>
<accession>A0A2B7IU60</accession>
<gene>
    <name evidence="3" type="ORF">APS60_09190</name>
    <name evidence="2" type="ORF">B1B09_10710</name>
    <name evidence="1" type="ORF">DXN06_11100</name>
</gene>
<proteinExistence type="predicted"/>
<protein>
    <submittedName>
        <fullName evidence="2">Uncharacterized protein</fullName>
    </submittedName>
</protein>
<dbReference type="GeneID" id="92857743"/>
<evidence type="ECO:0000313" key="3">
    <source>
        <dbReference type="EMBL" id="PHJ26674.1"/>
    </source>
</evidence>
<evidence type="ECO:0000313" key="2">
    <source>
        <dbReference type="EMBL" id="PGF32567.1"/>
    </source>
</evidence>
<reference evidence="3 4" key="2">
    <citation type="submission" date="2017-02" db="EMBL/GenBank/DDBJ databases">
        <title>Prevalence of linear plasmids in Propionibacterium acnes isolates obtained from cancerous prostatic tissue.</title>
        <authorList>
            <person name="Davidsson S."/>
            <person name="Bruggemann H."/>
        </authorList>
    </citation>
    <scope>NUCLEOTIDE SEQUENCE [LARGE SCALE GENOMIC DNA]</scope>
    <source>
        <strain evidence="3 4">09-9</strain>
    </source>
</reference>
<organism evidence="2 5">
    <name type="scientific">Cutibacterium acnes</name>
    <name type="common">Propionibacterium acnes</name>
    <dbReference type="NCBI Taxonomy" id="1747"/>
    <lineage>
        <taxon>Bacteria</taxon>
        <taxon>Bacillati</taxon>
        <taxon>Actinomycetota</taxon>
        <taxon>Actinomycetes</taxon>
        <taxon>Propionibacteriales</taxon>
        <taxon>Propionibacteriaceae</taxon>
        <taxon>Cutibacterium</taxon>
    </lineage>
</organism>
<evidence type="ECO:0000313" key="4">
    <source>
        <dbReference type="Proteomes" id="UP000223982"/>
    </source>
</evidence>
<dbReference type="EMBL" id="MVCE01000005">
    <property type="protein sequence ID" value="PGF32567.1"/>
    <property type="molecule type" value="Genomic_DNA"/>
</dbReference>
<dbReference type="OrthoDB" id="10014419at2"/>
<dbReference type="Proteomes" id="UP000223982">
    <property type="component" value="Unassembled WGS sequence"/>
</dbReference>
<sequence length="154" mass="15181">MTLAVAETAVFPRIDATMSGLMAVRTVVTTAVTGIVATTAGGPMTASSAPTNRVDRATTLIVIGSVTTAADRHGTVTIGARTVVDSGATAMTTGIAVMAAVTSTAGTPETGVRTVTAGAMIAVMTAGQTARITAATTGPVTTTTTTIWIGRPLS</sequence>
<dbReference type="EMBL" id="LKVB01000009">
    <property type="protein sequence ID" value="PHJ26674.1"/>
    <property type="molecule type" value="Genomic_DNA"/>
</dbReference>
<dbReference type="Proteomes" id="UP000256621">
    <property type="component" value="Chromosome"/>
</dbReference>
<evidence type="ECO:0000313" key="6">
    <source>
        <dbReference type="Proteomes" id="UP000256621"/>
    </source>
</evidence>
<evidence type="ECO:0000313" key="1">
    <source>
        <dbReference type="EMBL" id="AXM07597.1"/>
    </source>
</evidence>
<dbReference type="Proteomes" id="UP000226191">
    <property type="component" value="Unassembled WGS sequence"/>
</dbReference>
<evidence type="ECO:0000313" key="5">
    <source>
        <dbReference type="Proteomes" id="UP000226191"/>
    </source>
</evidence>